<evidence type="ECO:0000256" key="3">
    <source>
        <dbReference type="ARBA" id="ARBA00022691"/>
    </source>
</evidence>
<dbReference type="EMBL" id="AFBP01000056">
    <property type="protein sequence ID" value="EGG53417.1"/>
    <property type="molecule type" value="Genomic_DNA"/>
</dbReference>
<feature type="region of interest" description="Disordered" evidence="9">
    <location>
        <begin position="1"/>
        <end position="24"/>
    </location>
</feature>
<dbReference type="SUPFAM" id="SSF53335">
    <property type="entry name" value="S-adenosyl-L-methionine-dependent methyltransferases"/>
    <property type="match status" value="1"/>
</dbReference>
<dbReference type="PANTHER" id="PTHR10629:SF52">
    <property type="entry name" value="DNA (CYTOSINE-5)-METHYLTRANSFERASE 1"/>
    <property type="match status" value="1"/>
</dbReference>
<name>F3QLA5_9BURK</name>
<evidence type="ECO:0000256" key="6">
    <source>
        <dbReference type="PROSITE-ProRule" id="PRU01016"/>
    </source>
</evidence>
<dbReference type="GeneID" id="43349092"/>
<dbReference type="EC" id="2.1.1.37" evidence="8"/>
<comment type="caution">
    <text evidence="10">The sequence shown here is derived from an EMBL/GenBank/DDBJ whole genome shotgun (WGS) entry which is preliminary data.</text>
</comment>
<dbReference type="PRINTS" id="PR00105">
    <property type="entry name" value="C5METTRFRASE"/>
</dbReference>
<dbReference type="AlphaFoldDB" id="F3QLA5"/>
<evidence type="ECO:0000313" key="11">
    <source>
        <dbReference type="Proteomes" id="UP000005156"/>
    </source>
</evidence>
<keyword evidence="2 6" id="KW-0808">Transferase</keyword>
<dbReference type="InterPro" id="IPR050390">
    <property type="entry name" value="C5-Methyltransferase"/>
</dbReference>
<dbReference type="RefSeq" id="WP_008864455.1">
    <property type="nucleotide sequence ID" value="NZ_GL883727.1"/>
</dbReference>
<proteinExistence type="inferred from homology"/>
<dbReference type="GO" id="GO:0044027">
    <property type="term" value="P:negative regulation of gene expression via chromosomal CpG island methylation"/>
    <property type="evidence" value="ECO:0007669"/>
    <property type="project" value="TreeGrafter"/>
</dbReference>
<evidence type="ECO:0000256" key="9">
    <source>
        <dbReference type="SAM" id="MobiDB-lite"/>
    </source>
</evidence>
<gene>
    <name evidence="10" type="ORF">HMPREF9439_01723</name>
</gene>
<organism evidence="10 11">
    <name type="scientific">Parasutterella excrementihominis YIT 11859</name>
    <dbReference type="NCBI Taxonomy" id="762966"/>
    <lineage>
        <taxon>Bacteria</taxon>
        <taxon>Pseudomonadati</taxon>
        <taxon>Pseudomonadota</taxon>
        <taxon>Betaproteobacteria</taxon>
        <taxon>Burkholderiales</taxon>
        <taxon>Sutterellaceae</taxon>
        <taxon>Parasutterella</taxon>
    </lineage>
</organism>
<evidence type="ECO:0000256" key="8">
    <source>
        <dbReference type="RuleBase" id="RU000417"/>
    </source>
</evidence>
<dbReference type="Proteomes" id="UP000005156">
    <property type="component" value="Unassembled WGS sequence"/>
</dbReference>
<keyword evidence="1 6" id="KW-0489">Methyltransferase</keyword>
<dbReference type="GO" id="GO:0032259">
    <property type="term" value="P:methylation"/>
    <property type="evidence" value="ECO:0007669"/>
    <property type="project" value="UniProtKB-KW"/>
</dbReference>
<dbReference type="eggNOG" id="COG0270">
    <property type="taxonomic scope" value="Bacteria"/>
</dbReference>
<dbReference type="HOGENOM" id="CLU_006958_2_0_4"/>
<evidence type="ECO:0000256" key="7">
    <source>
        <dbReference type="RuleBase" id="RU000416"/>
    </source>
</evidence>
<evidence type="ECO:0000256" key="2">
    <source>
        <dbReference type="ARBA" id="ARBA00022679"/>
    </source>
</evidence>
<keyword evidence="4" id="KW-0680">Restriction system</keyword>
<dbReference type="InterPro" id="IPR018117">
    <property type="entry name" value="C5_DNA_meth_AS"/>
</dbReference>
<dbReference type="OrthoDB" id="9813719at2"/>
<reference evidence="10 11" key="1">
    <citation type="submission" date="2011-02" db="EMBL/GenBank/DDBJ databases">
        <authorList>
            <person name="Weinstock G."/>
            <person name="Sodergren E."/>
            <person name="Clifton S."/>
            <person name="Fulton L."/>
            <person name="Fulton B."/>
            <person name="Courtney L."/>
            <person name="Fronick C."/>
            <person name="Harrison M."/>
            <person name="Strong C."/>
            <person name="Farmer C."/>
            <person name="Delahaunty K."/>
            <person name="Markovic C."/>
            <person name="Hall O."/>
            <person name="Minx P."/>
            <person name="Tomlinson C."/>
            <person name="Mitreva M."/>
            <person name="Hou S."/>
            <person name="Chen J."/>
            <person name="Wollam A."/>
            <person name="Pepin K.H."/>
            <person name="Johnson M."/>
            <person name="Bhonagiri V."/>
            <person name="Zhang X."/>
            <person name="Suruliraj S."/>
            <person name="Warren W."/>
            <person name="Chinwalla A."/>
            <person name="Mardis E.R."/>
            <person name="Wilson R.K."/>
        </authorList>
    </citation>
    <scope>NUCLEOTIDE SEQUENCE [LARGE SCALE GENOMIC DNA]</scope>
    <source>
        <strain evidence="10 11">YIT 11859</strain>
    </source>
</reference>
<dbReference type="InterPro" id="IPR001525">
    <property type="entry name" value="C5_MeTfrase"/>
</dbReference>
<comment type="similarity">
    <text evidence="6 7">Belongs to the class I-like SAM-binding methyltransferase superfamily. C5-methyltransferase family.</text>
</comment>
<evidence type="ECO:0000256" key="1">
    <source>
        <dbReference type="ARBA" id="ARBA00022603"/>
    </source>
</evidence>
<evidence type="ECO:0000256" key="4">
    <source>
        <dbReference type="ARBA" id="ARBA00022747"/>
    </source>
</evidence>
<dbReference type="PROSITE" id="PS51679">
    <property type="entry name" value="SAM_MT_C5"/>
    <property type="match status" value="1"/>
</dbReference>
<evidence type="ECO:0000256" key="5">
    <source>
        <dbReference type="ARBA" id="ARBA00047422"/>
    </source>
</evidence>
<dbReference type="NCBIfam" id="TIGR00675">
    <property type="entry name" value="dcm"/>
    <property type="match status" value="1"/>
</dbReference>
<sequence length="392" mass="43988">MSRKEFNFQGDLFSEEPLDRPLPQYQGPRELTVGEMFSGPGGIGLALNQTKRGKLSFKHLWATDYDSDTCETYRKNIFTGIHKEALSICKDIREVDIAKELPQADGFLYGFPCNDFSNVGESKGLDGHFGPLFSYGVEYININNPLFFFAENVSGLRSANEGNAFKTILKALNNAGKFGYNVTAHLYKFEQYGIPQARHRFILIGIRGDLVSPKNGEKLFFRVPKAPGIVTSVKEALKDIPDWASNQEKTNQSKVVMERLKFIRPGENVWQAEDRMPEHLRLKVKGARLSQIYRRLDPDKPAYTVTGSGGGGTHTYHWEEPRALTNRERARIQTFPDDFEFIGSKESVRKQIGMAVPPKGASIILNALLKTFAGTNYVSEEASIGTFEAKSL</sequence>
<dbReference type="Gene3D" id="3.40.50.150">
    <property type="entry name" value="Vaccinia Virus protein VP39"/>
    <property type="match status" value="1"/>
</dbReference>
<dbReference type="GO" id="GO:0003886">
    <property type="term" value="F:DNA (cytosine-5-)-methyltransferase activity"/>
    <property type="evidence" value="ECO:0007669"/>
    <property type="project" value="UniProtKB-EC"/>
</dbReference>
<dbReference type="Gene3D" id="3.90.120.10">
    <property type="entry name" value="DNA Methylase, subunit A, domain 2"/>
    <property type="match status" value="1"/>
</dbReference>
<accession>F3QLA5</accession>
<dbReference type="Pfam" id="PF00145">
    <property type="entry name" value="DNA_methylase"/>
    <property type="match status" value="1"/>
</dbReference>
<dbReference type="GO" id="GO:0009307">
    <property type="term" value="P:DNA restriction-modification system"/>
    <property type="evidence" value="ECO:0007669"/>
    <property type="project" value="UniProtKB-KW"/>
</dbReference>
<evidence type="ECO:0000313" key="10">
    <source>
        <dbReference type="EMBL" id="EGG53417.1"/>
    </source>
</evidence>
<feature type="active site" evidence="6">
    <location>
        <position position="113"/>
    </location>
</feature>
<dbReference type="PANTHER" id="PTHR10629">
    <property type="entry name" value="CYTOSINE-SPECIFIC METHYLTRANSFERASE"/>
    <property type="match status" value="1"/>
</dbReference>
<dbReference type="InterPro" id="IPR029063">
    <property type="entry name" value="SAM-dependent_MTases_sf"/>
</dbReference>
<dbReference type="PROSITE" id="PS00094">
    <property type="entry name" value="C5_MTASE_1"/>
    <property type="match status" value="1"/>
</dbReference>
<dbReference type="GO" id="GO:0003677">
    <property type="term" value="F:DNA binding"/>
    <property type="evidence" value="ECO:0007669"/>
    <property type="project" value="TreeGrafter"/>
</dbReference>
<comment type="catalytic activity">
    <reaction evidence="5 8">
        <text>a 2'-deoxycytidine in DNA + S-adenosyl-L-methionine = a 5-methyl-2'-deoxycytidine in DNA + S-adenosyl-L-homocysteine + H(+)</text>
        <dbReference type="Rhea" id="RHEA:13681"/>
        <dbReference type="Rhea" id="RHEA-COMP:11369"/>
        <dbReference type="Rhea" id="RHEA-COMP:11370"/>
        <dbReference type="ChEBI" id="CHEBI:15378"/>
        <dbReference type="ChEBI" id="CHEBI:57856"/>
        <dbReference type="ChEBI" id="CHEBI:59789"/>
        <dbReference type="ChEBI" id="CHEBI:85452"/>
        <dbReference type="ChEBI" id="CHEBI:85454"/>
        <dbReference type="EC" id="2.1.1.37"/>
    </reaction>
</comment>
<protein>
    <recommendedName>
        <fullName evidence="8">Cytosine-specific methyltransferase</fullName>
        <ecNumber evidence="8">2.1.1.37</ecNumber>
    </recommendedName>
</protein>
<keyword evidence="11" id="KW-1185">Reference proteome</keyword>
<keyword evidence="3 6" id="KW-0949">S-adenosyl-L-methionine</keyword>